<accession>A0AAX0ZEM9</accession>
<organism evidence="1 2">
    <name type="scientific">Staphylococcus chromogenes</name>
    <name type="common">Staphylococcus hyicus subsp. chromogenes</name>
    <dbReference type="NCBI Taxonomy" id="46126"/>
    <lineage>
        <taxon>Bacteria</taxon>
        <taxon>Bacillati</taxon>
        <taxon>Bacillota</taxon>
        <taxon>Bacilli</taxon>
        <taxon>Bacillales</taxon>
        <taxon>Staphylococcaceae</taxon>
        <taxon>Staphylococcus</taxon>
    </lineage>
</organism>
<protein>
    <recommendedName>
        <fullName evidence="3">DUF3037 domain-containing protein</fullName>
    </recommendedName>
</protein>
<name>A0AAX0ZEM9_STACR</name>
<reference evidence="1 2" key="1">
    <citation type="journal article" date="2016" name="Front. Microbiol.">
        <title>Comprehensive Phylogenetic Analysis of Bovine Non-aureus Staphylococci Species Based on Whole-Genome Sequencing.</title>
        <authorList>
            <person name="Naushad S."/>
            <person name="Barkema H.W."/>
            <person name="Luby C."/>
            <person name="Condas L.A."/>
            <person name="Nobrega D.B."/>
            <person name="Carson D.A."/>
            <person name="De Buck J."/>
        </authorList>
    </citation>
    <scope>NUCLEOTIDE SEQUENCE [LARGE SCALE GENOMIC DNA]</scope>
    <source>
        <strain evidence="1 2">SNUC 105</strain>
    </source>
</reference>
<evidence type="ECO:0000313" key="2">
    <source>
        <dbReference type="Proteomes" id="UP000242144"/>
    </source>
</evidence>
<sequence length="245" mass="29309">MYKVKYSSFNYYPDTLLISNIAVGVIFQIENNNNYYENRFNLMQRKSKLFNFDEELNPEFTKIFLNGIRDTFVKFKGEIKEFTRFYVNNFKFTNIQIREFNSLDEVNIFINDTTRYILHPSQNPKNKMTEKEKKEYINNYLSKKFNTVQKSYVFQGGKNQDKITVDFMVETKNGKKIGYKVVNKSPQAIFNIRSYIAHAMFNEENITFILDDNMEKEREFIFDLKDQINKESEINAVLEKDLVTQ</sequence>
<dbReference type="EMBL" id="PZCM01000010">
    <property type="protein sequence ID" value="PTG26619.1"/>
    <property type="molecule type" value="Genomic_DNA"/>
</dbReference>
<evidence type="ECO:0000313" key="1">
    <source>
        <dbReference type="EMBL" id="PTG26619.1"/>
    </source>
</evidence>
<evidence type="ECO:0008006" key="3">
    <source>
        <dbReference type="Google" id="ProtNLM"/>
    </source>
</evidence>
<proteinExistence type="predicted"/>
<gene>
    <name evidence="1" type="ORF">BU638_08575</name>
</gene>
<comment type="caution">
    <text evidence="1">The sequence shown here is derived from an EMBL/GenBank/DDBJ whole genome shotgun (WGS) entry which is preliminary data.</text>
</comment>
<dbReference type="AlphaFoldDB" id="A0AAX0ZEM9"/>
<dbReference type="Proteomes" id="UP000242144">
    <property type="component" value="Unassembled WGS sequence"/>
</dbReference>
<dbReference type="RefSeq" id="WP_107375160.1">
    <property type="nucleotide sequence ID" value="NZ_PZCM01000010.1"/>
</dbReference>